<keyword evidence="3" id="KW-1185">Reference proteome</keyword>
<feature type="region of interest" description="Disordered" evidence="1">
    <location>
        <begin position="23"/>
        <end position="46"/>
    </location>
</feature>
<dbReference type="EMBL" id="JAUNZN010000002">
    <property type="protein sequence ID" value="KAK4826953.1"/>
    <property type="molecule type" value="Genomic_DNA"/>
</dbReference>
<accession>A0AAN7SG75</accession>
<evidence type="ECO:0008006" key="4">
    <source>
        <dbReference type="Google" id="ProtNLM"/>
    </source>
</evidence>
<name>A0AAN7SG75_MYCAM</name>
<sequence length="173" mass="19400">MEKIMLDKPIIRPSQHGSTNLCAWEDHGTDPPRSNVKAHGGQRGDSREPAWLHQGQVLPDQLVAFYDGGTTSVDKGRATDVIYLDFCKAFDTRYGFDGWTIWWIRNWMGSHIQRVVVNGSMSKWRSVMSGVPQGSVLGQVLLNIFINDIDSRVDCTLSKFVDYTKLSGVVDTP</sequence>
<dbReference type="Proteomes" id="UP001333110">
    <property type="component" value="Unassembled WGS sequence"/>
</dbReference>
<evidence type="ECO:0000256" key="1">
    <source>
        <dbReference type="SAM" id="MobiDB-lite"/>
    </source>
</evidence>
<organism evidence="2 3">
    <name type="scientific">Mycteria americana</name>
    <name type="common">Wood stork</name>
    <dbReference type="NCBI Taxonomy" id="33587"/>
    <lineage>
        <taxon>Eukaryota</taxon>
        <taxon>Metazoa</taxon>
        <taxon>Chordata</taxon>
        <taxon>Craniata</taxon>
        <taxon>Vertebrata</taxon>
        <taxon>Euteleostomi</taxon>
        <taxon>Archelosauria</taxon>
        <taxon>Archosauria</taxon>
        <taxon>Dinosauria</taxon>
        <taxon>Saurischia</taxon>
        <taxon>Theropoda</taxon>
        <taxon>Coelurosauria</taxon>
        <taxon>Aves</taxon>
        <taxon>Neognathae</taxon>
        <taxon>Neoaves</taxon>
        <taxon>Aequornithes</taxon>
        <taxon>Ciconiiformes</taxon>
        <taxon>Ciconiidae</taxon>
        <taxon>Mycteria</taxon>
    </lineage>
</organism>
<dbReference type="PANTHER" id="PTHR33332">
    <property type="entry name" value="REVERSE TRANSCRIPTASE DOMAIN-CONTAINING PROTEIN"/>
    <property type="match status" value="1"/>
</dbReference>
<dbReference type="AlphaFoldDB" id="A0AAN7SG75"/>
<evidence type="ECO:0000313" key="2">
    <source>
        <dbReference type="EMBL" id="KAK4826953.1"/>
    </source>
</evidence>
<proteinExistence type="predicted"/>
<comment type="caution">
    <text evidence="2">The sequence shown here is derived from an EMBL/GenBank/DDBJ whole genome shotgun (WGS) entry which is preliminary data.</text>
</comment>
<evidence type="ECO:0000313" key="3">
    <source>
        <dbReference type="Proteomes" id="UP001333110"/>
    </source>
</evidence>
<protein>
    <recommendedName>
        <fullName evidence="4">Rna-directed dna polymerase from mobile element jockey-like</fullName>
    </recommendedName>
</protein>
<reference evidence="2 3" key="1">
    <citation type="journal article" date="2023" name="J. Hered.">
        <title>Chromosome-level genome of the wood stork (Mycteria americana) provides insight into avian chromosome evolution.</title>
        <authorList>
            <person name="Flamio R. Jr."/>
            <person name="Ramstad K.M."/>
        </authorList>
    </citation>
    <scope>NUCLEOTIDE SEQUENCE [LARGE SCALE GENOMIC DNA]</scope>
    <source>
        <strain evidence="2">JAX WOST 10</strain>
    </source>
</reference>
<gene>
    <name evidence="2" type="ORF">QYF61_012802</name>
</gene>